<keyword evidence="2" id="KW-0812">Transmembrane</keyword>
<dbReference type="Gene3D" id="2.180.10.10">
    <property type="entry name" value="RHS repeat-associated core"/>
    <property type="match status" value="2"/>
</dbReference>
<organism evidence="4 5">
    <name type="scientific">Pseudomonas putida</name>
    <name type="common">Arthrobacter siderocapsulatus</name>
    <dbReference type="NCBI Taxonomy" id="303"/>
    <lineage>
        <taxon>Bacteria</taxon>
        <taxon>Pseudomonadati</taxon>
        <taxon>Pseudomonadota</taxon>
        <taxon>Gammaproteobacteria</taxon>
        <taxon>Pseudomonadales</taxon>
        <taxon>Pseudomonadaceae</taxon>
        <taxon>Pseudomonas</taxon>
    </lineage>
</organism>
<evidence type="ECO:0000313" key="4">
    <source>
        <dbReference type="EMBL" id="KAF0250835.1"/>
    </source>
</evidence>
<evidence type="ECO:0000256" key="2">
    <source>
        <dbReference type="SAM" id="Phobius"/>
    </source>
</evidence>
<dbReference type="PANTHER" id="PTHR32305:SF15">
    <property type="entry name" value="PROTEIN RHSA-RELATED"/>
    <property type="match status" value="1"/>
</dbReference>
<protein>
    <recommendedName>
        <fullName evidence="3">Teneurin-like YD-shell domain-containing protein</fullName>
    </recommendedName>
</protein>
<dbReference type="InterPro" id="IPR056823">
    <property type="entry name" value="TEN-like_YD-shell"/>
</dbReference>
<comment type="caution">
    <text evidence="4">The sequence shown here is derived from an EMBL/GenBank/DDBJ whole genome shotgun (WGS) entry which is preliminary data.</text>
</comment>
<sequence>MSSVIHSNAANFQSFLQNGVDPRTGQYTLAIALPALAGNDLIGPQLPLRLAFNPFNDQDAGFGTGWELSLTQYVPGTSMLTLHSGETFKVTGSGAQPGIREKKLDTFHFHDETANGGERYRVVHKSGLEEVLTKQGGSTPVYLPTEVRSPTGHMVSLGYSSNPVRLESLSYRDADNQVKELLKLTYSAGAVTIDLHPNPAPGKQYHARYTLQMLNRELNKIILPSEDGANWRIQYGTVRNLLCVRKVWTPAGAEEHVFYDDEGHVLPTNGQRAALPRVTTHTVYPGAGQPALKTTYTYKHYDPDNQQWLDRNFVGYNSGITWQDNGEDNLYRAQPSYQYSVTAHFWDGETEIRTRTQTYNRHHLLVRQALEQDGHVEETLTQYHEQPDTPFDEQPPYFQLPHVITKRWTLRSDPFKRRVEQVTTLYDDAGNLIEEVQPTGIRTRYEYYHEQGETGEDGTCPADPDNFRRNLKCSTVYPVGQQGDAPIMRTRVSYKAYRSLAGKTTPWLAVNEERQLQVIDADHADESEQLLQRVEREYLETPDNAYLHGRPDHQATTRYGNDLANPLRKAIESRTTRTSWRYRKVQDDKWGGEHWRDTTVSGFDLEQLSTSEAVSALDGHQTYRQDGTGNAVRITYDVLGRVTEETIAPGTPDETCTVHGYTLVAATGEMATQWVTESTGVMSIMTLDGCNRPVREERETAALAGFAQARSKKLVSESQYDGLGQLRGLTLYDYYQTSARAAEKVIKQTSTFDYDAWGERCKTTQADGVTLHRERTPFGEEGDQITEWMETPDRPGERQQHTVLETNAFGKPARRFRVGSDGKKMGRQALDYDGLGRCTDEVRYIEKPNSTSNTSRRTSRYQFDPQGRITQTEQPDKSAVRRDFALHSSGELTERLQIRPRNSTNDQVVCDRDFDGVSRLKSLKMGARREAYTYVENTLLPHTRTTASNRTFTYAYQASLSAQPKSISIATSVHADPPHRATFDYHPLTAAINDATNAQGTRSYLYTDQGYLDQAVWDDSITGEHYSCDYSHSLQGRPLHSTTSDGVSVSHTYDALGRLETTRQGNLLATFSYDSAGRLHSTQTEDADNQQQIVCKQYYDDLGRQTSRTQTLTRTDGTTLTHALELAWRSDEQLYSRTLSRDGSEVLHERFDYDVLDRLEHHRFEGSELPCNAQGRPIVSQFFIYDELNNLTECFTDFADGKMDVATYSYDGFLLREVTHTLQPDYPASQAFTHDEDGNLLNDEQGNRLRYDPAGRLVEVRSADDSQLLHSYRYDGHGDLVGSTHGNASEVLRRYQGYRLSSTLENGLLTQYLYAADQPAGLQQSGTASATRLLLTDHVGSVVGESDGSKLEQAKYNAYGETLADGNLQGLLGFNGEAREQALGWYLLGRGYRAYNPVLMRFHSPDELSPEAAGINPYSYCGGNPVNWRDPSGHVSERYSVEMPYIPPTPAPKPKRDWRSWLGVALGAVFVVVSLIFLPPVGFTFAFAAGATSLGLDIASTVASAVAAANMDETANNWAFWLGIGSAVSTLGLMAMSRFMGVKTVTSEVATRSVATQTDDVIGAVAKNVDLTQPRSIFGPTSNLPSRRFNNYVRKFTTGHGKTKFSELDSLDSIPLRNDGEVVNNPLFNPDKNAAPKIFEADIVITEAPKTSTVTPASPTASEMTPAAGIAGWGRRVVNGKVSYTAGMFQPDYRPPGV</sequence>
<dbReference type="EMBL" id="WOWR01000085">
    <property type="protein sequence ID" value="KAF0250835.1"/>
    <property type="molecule type" value="Genomic_DNA"/>
</dbReference>
<evidence type="ECO:0000313" key="5">
    <source>
        <dbReference type="Proteomes" id="UP000442695"/>
    </source>
</evidence>
<keyword evidence="2" id="KW-0472">Membrane</keyword>
<dbReference type="NCBIfam" id="TIGR03696">
    <property type="entry name" value="Rhs_assc_core"/>
    <property type="match status" value="1"/>
</dbReference>
<dbReference type="NCBIfam" id="TIGR01643">
    <property type="entry name" value="YD_repeat_2x"/>
    <property type="match status" value="1"/>
</dbReference>
<name>A0A7V8J0Z6_PSEPU</name>
<evidence type="ECO:0000256" key="1">
    <source>
        <dbReference type="ARBA" id="ARBA00022737"/>
    </source>
</evidence>
<accession>A0A7V8J0Z6</accession>
<gene>
    <name evidence="4" type="ORF">GN299_31815</name>
</gene>
<proteinExistence type="predicted"/>
<reference evidence="4 5" key="1">
    <citation type="submission" date="2019-12" db="EMBL/GenBank/DDBJ databases">
        <authorList>
            <person name="Woiski C."/>
        </authorList>
    </citation>
    <scope>NUCLEOTIDE SEQUENCE [LARGE SCALE GENOMIC DNA]</scope>
    <source>
        <strain evidence="4 5">BOE100</strain>
    </source>
</reference>
<dbReference type="RefSeq" id="WP_156860014.1">
    <property type="nucleotide sequence ID" value="NZ_WOWR01000085.1"/>
</dbReference>
<feature type="transmembrane region" description="Helical" evidence="2">
    <location>
        <begin position="1518"/>
        <end position="1536"/>
    </location>
</feature>
<keyword evidence="2" id="KW-1133">Transmembrane helix</keyword>
<evidence type="ECO:0000259" key="3">
    <source>
        <dbReference type="Pfam" id="PF25023"/>
    </source>
</evidence>
<dbReference type="InterPro" id="IPR050708">
    <property type="entry name" value="T6SS_VgrG/RHS"/>
</dbReference>
<feature type="domain" description="Teneurin-like YD-shell" evidence="3">
    <location>
        <begin position="1134"/>
        <end position="1406"/>
    </location>
</feature>
<dbReference type="Proteomes" id="UP000442695">
    <property type="component" value="Unassembled WGS sequence"/>
</dbReference>
<dbReference type="Pfam" id="PF25023">
    <property type="entry name" value="TEN_YD-shell"/>
    <property type="match status" value="1"/>
</dbReference>
<dbReference type="PANTHER" id="PTHR32305">
    <property type="match status" value="1"/>
</dbReference>
<dbReference type="InterPro" id="IPR022385">
    <property type="entry name" value="Rhs_assc_core"/>
</dbReference>
<keyword evidence="1" id="KW-0677">Repeat</keyword>
<dbReference type="InterPro" id="IPR006530">
    <property type="entry name" value="YD"/>
</dbReference>
<feature type="transmembrane region" description="Helical" evidence="2">
    <location>
        <begin position="1458"/>
        <end position="1478"/>
    </location>
</feature>
<feature type="transmembrane region" description="Helical" evidence="2">
    <location>
        <begin position="1485"/>
        <end position="1506"/>
    </location>
</feature>